<evidence type="ECO:0000259" key="1">
    <source>
        <dbReference type="Pfam" id="PF21544"/>
    </source>
</evidence>
<dbReference type="SUPFAM" id="SSF101898">
    <property type="entry name" value="NHL repeat"/>
    <property type="match status" value="1"/>
</dbReference>
<keyword evidence="3" id="KW-1185">Reference proteome</keyword>
<accession>A0A7K0KCE0</accession>
<sequence length="658" mass="73335">MSKYRLLLFILFFPLLLHAQWKAYLSYYDPTEIVEGEGKTIYVLASGGLYRYDRSDQSLTTYDKTLGLSDCGITHIGWSQKAKRLVIVYDDYNIDLLAPNGEVVNIADYQNYSTTDTKTVNGVDVNGSMAYLSTAFGIVALNVADAEVTNTYRLGFSVNYAYVKDGYLYAASAARGLYRGRLSDNLLDQANWTRVGEYTAKPGTVSEDLKALVKTLQPGGPKYNYFGFLKMYGGKLYSCNDAYRVEEDRNLKGCIQVYDGKEWMAYQDDISQETGVAYVDVGCLEIDPKDPNHVFAGARTGLYEFRNGKFVHLYTYDNSPLVSTFGNNKNYVSVQALQYDNDNNLWVINCLNNEQNILELNSDNKWTSYFQAPLKGLALLSHPFFDRRGLLWFINDSYLTPSFYNYNIRNNTLTSYRSFVNEDGTSLNISYFHCITEDDDNNIWIGTNIGPFMLEPDQITAAHPILNQVKVPRNDGTNFADYLLSGVDIRAILVDKNNRKWFGTNGNGLYLIAADNITTLAHFTKANSQLLSDNILSLAINDATGELFIGTDQGLCSYTGNISDSSNGMTKDNVWAYPNPVKPDYTGAITITGLENGASVKIVTSNGVLVNEGTASNGEYKWYGINRDGKRVASGVYMVEVATSEGQKGVVCKIAIVN</sequence>
<feature type="domain" description="PorZ N-terminal beta-propeller" evidence="1">
    <location>
        <begin position="41"/>
        <end position="193"/>
    </location>
</feature>
<gene>
    <name evidence="2" type="ORF">FYJ73_02260</name>
</gene>
<evidence type="ECO:0000313" key="2">
    <source>
        <dbReference type="EMBL" id="MST83518.1"/>
    </source>
</evidence>
<reference evidence="2 3" key="1">
    <citation type="submission" date="2019-08" db="EMBL/GenBank/DDBJ databases">
        <title>In-depth cultivation of the pig gut microbiome towards novel bacterial diversity and tailored functional studies.</title>
        <authorList>
            <person name="Wylensek D."/>
            <person name="Hitch T.C.A."/>
            <person name="Clavel T."/>
        </authorList>
    </citation>
    <scope>NUCLEOTIDE SEQUENCE [LARGE SCALE GENOMIC DNA]</scope>
    <source>
        <strain evidence="2 3">LKV-178-WT-2A</strain>
    </source>
</reference>
<name>A0A7K0KCE0_9BACT</name>
<dbReference type="RefSeq" id="WP_154533088.1">
    <property type="nucleotide sequence ID" value="NZ_VUNG01000003.1"/>
</dbReference>
<organism evidence="2 3">
    <name type="scientific">Hallella mizrahii</name>
    <dbReference type="NCBI Taxonomy" id="2606637"/>
    <lineage>
        <taxon>Bacteria</taxon>
        <taxon>Pseudomonadati</taxon>
        <taxon>Bacteroidota</taxon>
        <taxon>Bacteroidia</taxon>
        <taxon>Bacteroidales</taxon>
        <taxon>Prevotellaceae</taxon>
        <taxon>Hallella</taxon>
    </lineage>
</organism>
<dbReference type="InterPro" id="IPR011044">
    <property type="entry name" value="Quino_amine_DH_bsu"/>
</dbReference>
<dbReference type="Pfam" id="PF07494">
    <property type="entry name" value="Reg_prop"/>
    <property type="match status" value="1"/>
</dbReference>
<protein>
    <submittedName>
        <fullName evidence="2">Por secretion system protein</fullName>
    </submittedName>
</protein>
<dbReference type="AlphaFoldDB" id="A0A7K0KCE0"/>
<dbReference type="InterPro" id="IPR015943">
    <property type="entry name" value="WD40/YVTN_repeat-like_dom_sf"/>
</dbReference>
<dbReference type="InterPro" id="IPR048954">
    <property type="entry name" value="PorZ_N"/>
</dbReference>
<dbReference type="Gene3D" id="2.130.10.10">
    <property type="entry name" value="YVTN repeat-like/Quinoprotein amine dehydrogenase"/>
    <property type="match status" value="2"/>
</dbReference>
<dbReference type="InterPro" id="IPR011110">
    <property type="entry name" value="Reg_prop"/>
</dbReference>
<proteinExistence type="predicted"/>
<dbReference type="Pfam" id="PF21544">
    <property type="entry name" value="PorZ_N_b_propeller"/>
    <property type="match status" value="1"/>
</dbReference>
<comment type="caution">
    <text evidence="2">The sequence shown here is derived from an EMBL/GenBank/DDBJ whole genome shotgun (WGS) entry which is preliminary data.</text>
</comment>
<evidence type="ECO:0000313" key="3">
    <source>
        <dbReference type="Proteomes" id="UP000438914"/>
    </source>
</evidence>
<dbReference type="SUPFAM" id="SSF50969">
    <property type="entry name" value="YVTN repeat-like/Quinoprotein amine dehydrogenase"/>
    <property type="match status" value="1"/>
</dbReference>
<dbReference type="EMBL" id="VUNG01000003">
    <property type="protein sequence ID" value="MST83518.1"/>
    <property type="molecule type" value="Genomic_DNA"/>
</dbReference>
<dbReference type="Proteomes" id="UP000438914">
    <property type="component" value="Unassembled WGS sequence"/>
</dbReference>